<dbReference type="EMBL" id="SDRB02003248">
    <property type="protein sequence ID" value="THG18088.1"/>
    <property type="molecule type" value="Genomic_DNA"/>
</dbReference>
<evidence type="ECO:0000313" key="3">
    <source>
        <dbReference type="Proteomes" id="UP000306102"/>
    </source>
</evidence>
<organism evidence="2 3">
    <name type="scientific">Camellia sinensis var. sinensis</name>
    <name type="common">China tea</name>
    <dbReference type="NCBI Taxonomy" id="542762"/>
    <lineage>
        <taxon>Eukaryota</taxon>
        <taxon>Viridiplantae</taxon>
        <taxon>Streptophyta</taxon>
        <taxon>Embryophyta</taxon>
        <taxon>Tracheophyta</taxon>
        <taxon>Spermatophyta</taxon>
        <taxon>Magnoliopsida</taxon>
        <taxon>eudicotyledons</taxon>
        <taxon>Gunneridae</taxon>
        <taxon>Pentapetalae</taxon>
        <taxon>asterids</taxon>
        <taxon>Ericales</taxon>
        <taxon>Theaceae</taxon>
        <taxon>Camellia</taxon>
    </lineage>
</organism>
<keyword evidence="3" id="KW-1185">Reference proteome</keyword>
<evidence type="ECO:0000256" key="1">
    <source>
        <dbReference type="SAM" id="Phobius"/>
    </source>
</evidence>
<keyword evidence="1" id="KW-0472">Membrane</keyword>
<dbReference type="AlphaFoldDB" id="A0A4S4EN43"/>
<dbReference type="Proteomes" id="UP000306102">
    <property type="component" value="Unassembled WGS sequence"/>
</dbReference>
<accession>A0A4S4EN43</accession>
<proteinExistence type="predicted"/>
<comment type="caution">
    <text evidence="2">The sequence shown here is derived from an EMBL/GenBank/DDBJ whole genome shotgun (WGS) entry which is preliminary data.</text>
</comment>
<reference evidence="2 3" key="1">
    <citation type="journal article" date="2018" name="Proc. Natl. Acad. Sci. U.S.A.">
        <title>Draft genome sequence of Camellia sinensis var. sinensis provides insights into the evolution of the tea genome and tea quality.</title>
        <authorList>
            <person name="Wei C."/>
            <person name="Yang H."/>
            <person name="Wang S."/>
            <person name="Zhao J."/>
            <person name="Liu C."/>
            <person name="Gao L."/>
            <person name="Xia E."/>
            <person name="Lu Y."/>
            <person name="Tai Y."/>
            <person name="She G."/>
            <person name="Sun J."/>
            <person name="Cao H."/>
            <person name="Tong W."/>
            <person name="Gao Q."/>
            <person name="Li Y."/>
            <person name="Deng W."/>
            <person name="Jiang X."/>
            <person name="Wang W."/>
            <person name="Chen Q."/>
            <person name="Zhang S."/>
            <person name="Li H."/>
            <person name="Wu J."/>
            <person name="Wang P."/>
            <person name="Li P."/>
            <person name="Shi C."/>
            <person name="Zheng F."/>
            <person name="Jian J."/>
            <person name="Huang B."/>
            <person name="Shan D."/>
            <person name="Shi M."/>
            <person name="Fang C."/>
            <person name="Yue Y."/>
            <person name="Li F."/>
            <person name="Li D."/>
            <person name="Wei S."/>
            <person name="Han B."/>
            <person name="Jiang C."/>
            <person name="Yin Y."/>
            <person name="Xia T."/>
            <person name="Zhang Z."/>
            <person name="Bennetzen J.L."/>
            <person name="Zhao S."/>
            <person name="Wan X."/>
        </authorList>
    </citation>
    <scope>NUCLEOTIDE SEQUENCE [LARGE SCALE GENOMIC DNA]</scope>
    <source>
        <strain evidence="3">cv. Shuchazao</strain>
        <tissue evidence="2">Leaf</tissue>
    </source>
</reference>
<protein>
    <submittedName>
        <fullName evidence="2">Uncharacterized protein</fullName>
    </submittedName>
</protein>
<evidence type="ECO:0000313" key="2">
    <source>
        <dbReference type="EMBL" id="THG18088.1"/>
    </source>
</evidence>
<gene>
    <name evidence="2" type="ORF">TEA_024553</name>
</gene>
<keyword evidence="1" id="KW-1133">Transmembrane helix</keyword>
<sequence>MLYIGGNGIWCRSPPSEADKALYVVGLYHLPYVLYADGNMICNVDVDVDVDGGSGFCLSGNTARRLISETFLVATPLMLCKHQGERTRGKLDDYKENEENLNFSSLLISLITVRPIFILLILLSFLLLSSFFLRRGQGFLAASRDLVSERRASYGDGKTMVWIVKNNMLKHVYIYRHRFIKNSMVKHMSFNLANALESHTKDKHSAGK</sequence>
<name>A0A4S4EN43_CAMSN</name>
<feature type="transmembrane region" description="Helical" evidence="1">
    <location>
        <begin position="106"/>
        <end position="128"/>
    </location>
</feature>
<keyword evidence="1" id="KW-0812">Transmembrane</keyword>